<organism evidence="1">
    <name type="scientific">Fopius arisanus</name>
    <dbReference type="NCBI Taxonomy" id="64838"/>
    <lineage>
        <taxon>Eukaryota</taxon>
        <taxon>Metazoa</taxon>
        <taxon>Ecdysozoa</taxon>
        <taxon>Arthropoda</taxon>
        <taxon>Hexapoda</taxon>
        <taxon>Insecta</taxon>
        <taxon>Pterygota</taxon>
        <taxon>Neoptera</taxon>
        <taxon>Endopterygota</taxon>
        <taxon>Hymenoptera</taxon>
        <taxon>Apocrita</taxon>
        <taxon>Ichneumonoidea</taxon>
        <taxon>Braconidae</taxon>
        <taxon>Opiinae</taxon>
        <taxon>Fopius</taxon>
    </lineage>
</organism>
<dbReference type="RefSeq" id="XP_011308646.1">
    <property type="nucleotide sequence ID" value="XM_011310344.1"/>
</dbReference>
<protein>
    <submittedName>
        <fullName evidence="1">HemA protein</fullName>
    </submittedName>
</protein>
<dbReference type="OrthoDB" id="272303at2759"/>
<name>A0A0C9R614_9HYME</name>
<gene>
    <name evidence="1" type="primary">hemA</name>
    <name evidence="3" type="synonym">LOC105269812</name>
    <name evidence="1" type="ORF">g.26314</name>
</gene>
<accession>A0A0C9R614</accession>
<accession>A0A9R1TGI7</accession>
<evidence type="ECO:0000313" key="3">
    <source>
        <dbReference type="RefSeq" id="XP_011308646.1"/>
    </source>
</evidence>
<dbReference type="KEGG" id="fas:105269812"/>
<evidence type="ECO:0000313" key="1">
    <source>
        <dbReference type="EMBL" id="JAG81496.1"/>
    </source>
</evidence>
<evidence type="ECO:0000313" key="2">
    <source>
        <dbReference type="Proteomes" id="UP000694866"/>
    </source>
</evidence>
<keyword evidence="2" id="KW-1185">Reference proteome</keyword>
<dbReference type="EMBL" id="GBYB01011729">
    <property type="protein sequence ID" value="JAG81496.1"/>
    <property type="molecule type" value="Transcribed_RNA"/>
</dbReference>
<reference evidence="3" key="2">
    <citation type="submission" date="2025-04" db="UniProtKB">
        <authorList>
            <consortium name="RefSeq"/>
        </authorList>
    </citation>
    <scope>IDENTIFICATION</scope>
    <source>
        <strain evidence="3">USDA-PBARC FA_bdor</strain>
        <tissue evidence="3">Whole organism</tissue>
    </source>
</reference>
<sequence length="268" mass="30540">MEPNPSKTASQLRSWAIKTGMDDENLCELWKILQNGIFPGAPPEEIGLKYEPPSDDDEEFTASDCPPPAKVPRVFADPLDMSDAIATKQELHDFQTKIDDKLDGIRRTQQKILKLLLEQKRDRENLEALQGGNFGESFSQTYNIPFPLPTIEVLKELDEKLSSEECQRDFIKLLQFFWNSKETSVSKQALAILQRLLDREVAMRLTAVKKTGDKITLKSMSNVWTCIANVFEIKGNWCFDDVETGLGKVLTRASDWNGKRPHRPKNQI</sequence>
<dbReference type="AlphaFoldDB" id="A0A0C9R614"/>
<proteinExistence type="predicted"/>
<dbReference type="GeneID" id="105269812"/>
<reference evidence="1" key="1">
    <citation type="submission" date="2015-01" db="EMBL/GenBank/DDBJ databases">
        <title>Transcriptome Assembly of Fopius arisanus.</title>
        <authorList>
            <person name="Geib S."/>
        </authorList>
    </citation>
    <scope>NUCLEOTIDE SEQUENCE</scope>
</reference>
<dbReference type="Proteomes" id="UP000694866">
    <property type="component" value="Unplaced"/>
</dbReference>